<comment type="similarity">
    <text evidence="5 7">Belongs to the succinate/malate CoA ligase alpha subunit family.</text>
</comment>
<dbReference type="EC" id="6.2.1.5" evidence="5"/>
<comment type="subunit">
    <text evidence="5">Heterotetramer of two alpha and two beta subunits.</text>
</comment>
<dbReference type="SMART" id="SM00881">
    <property type="entry name" value="CoA_binding"/>
    <property type="match status" value="1"/>
</dbReference>
<dbReference type="HAMAP" id="MF_01988">
    <property type="entry name" value="Succ_CoA_alpha"/>
    <property type="match status" value="1"/>
</dbReference>
<dbReference type="PRINTS" id="PR01798">
    <property type="entry name" value="SCOASYNTHASE"/>
</dbReference>
<dbReference type="PANTHER" id="PTHR11117">
    <property type="entry name" value="SUCCINYL-COA LIGASE SUBUNIT ALPHA"/>
    <property type="match status" value="1"/>
</dbReference>
<dbReference type="PROSITE" id="PS01216">
    <property type="entry name" value="SUCCINYL_COA_LIG_1"/>
    <property type="match status" value="1"/>
</dbReference>
<feature type="binding site" evidence="5">
    <location>
        <begin position="17"/>
        <end position="20"/>
    </location>
    <ligand>
        <name>CoA</name>
        <dbReference type="ChEBI" id="CHEBI:57287"/>
    </ligand>
</feature>
<evidence type="ECO:0000259" key="8">
    <source>
        <dbReference type="SMART" id="SM00881"/>
    </source>
</evidence>
<evidence type="ECO:0000256" key="5">
    <source>
        <dbReference type="HAMAP-Rule" id="MF_01988"/>
    </source>
</evidence>
<dbReference type="SUPFAM" id="SSF52210">
    <property type="entry name" value="Succinyl-CoA synthetase domains"/>
    <property type="match status" value="1"/>
</dbReference>
<feature type="domain" description="CoA-binding" evidence="8">
    <location>
        <begin position="4"/>
        <end position="106"/>
    </location>
</feature>
<feature type="binding site" evidence="5">
    <location>
        <position position="165"/>
    </location>
    <ligand>
        <name>substrate</name>
        <note>ligand shared with subunit beta</note>
    </ligand>
</feature>
<dbReference type="InterPro" id="IPR036291">
    <property type="entry name" value="NAD(P)-bd_dom_sf"/>
</dbReference>
<keyword evidence="4 5" id="KW-0547">Nucleotide-binding</keyword>
<dbReference type="PANTHER" id="PTHR11117:SF2">
    <property type="entry name" value="SUCCINATE--COA LIGASE [ADP_GDP-FORMING] SUBUNIT ALPHA, MITOCHONDRIAL"/>
    <property type="match status" value="1"/>
</dbReference>
<feature type="binding site" evidence="5">
    <location>
        <position position="44"/>
    </location>
    <ligand>
        <name>CoA</name>
        <dbReference type="ChEBI" id="CHEBI:57287"/>
    </ligand>
</feature>
<dbReference type="InterPro" id="IPR005811">
    <property type="entry name" value="SUCC_ACL_C"/>
</dbReference>
<evidence type="ECO:0000313" key="10">
    <source>
        <dbReference type="Proteomes" id="UP000027015"/>
    </source>
</evidence>
<accession>A0A067WGZ9</accession>
<dbReference type="OrthoDB" id="9807196at2"/>
<dbReference type="eggNOG" id="COG0074">
    <property type="taxonomic scope" value="Bacteria"/>
</dbReference>
<evidence type="ECO:0000256" key="1">
    <source>
        <dbReference type="ARBA" id="ARBA00005064"/>
    </source>
</evidence>
<dbReference type="NCBIfam" id="NF004230">
    <property type="entry name" value="PRK05678.1"/>
    <property type="match status" value="1"/>
</dbReference>
<dbReference type="PIRSF" id="PIRSF001553">
    <property type="entry name" value="SucCS_alpha"/>
    <property type="match status" value="1"/>
</dbReference>
<dbReference type="InterPro" id="IPR003781">
    <property type="entry name" value="CoA-bd"/>
</dbReference>
<dbReference type="SUPFAM" id="SSF51735">
    <property type="entry name" value="NAD(P)-binding Rossmann-fold domains"/>
    <property type="match status" value="1"/>
</dbReference>
<dbReference type="NCBIfam" id="TIGR01019">
    <property type="entry name" value="sucCoAalpha"/>
    <property type="match status" value="1"/>
</dbReference>
<dbReference type="AlphaFoldDB" id="A0A067WGZ9"/>
<dbReference type="GO" id="GO:0006099">
    <property type="term" value="P:tricarboxylic acid cycle"/>
    <property type="evidence" value="ECO:0007669"/>
    <property type="project" value="UniProtKB-UniRule"/>
</dbReference>
<evidence type="ECO:0000256" key="7">
    <source>
        <dbReference type="RuleBase" id="RU000677"/>
    </source>
</evidence>
<evidence type="ECO:0000256" key="2">
    <source>
        <dbReference type="ARBA" id="ARBA00022532"/>
    </source>
</evidence>
<dbReference type="FunFam" id="3.40.50.261:FF:000010">
    <property type="entry name" value="Succinate--CoA ligase [ADP-forming] subunit alpha"/>
    <property type="match status" value="1"/>
</dbReference>
<dbReference type="GO" id="GO:0004775">
    <property type="term" value="F:succinate-CoA ligase (ADP-forming) activity"/>
    <property type="evidence" value="ECO:0007669"/>
    <property type="project" value="UniProtKB-UniRule"/>
</dbReference>
<dbReference type="EMBL" id="AHPL01000003">
    <property type="protein sequence ID" value="KEC56048.1"/>
    <property type="molecule type" value="Genomic_DNA"/>
</dbReference>
<protein>
    <recommendedName>
        <fullName evidence="5">Succinate--CoA ligase [ADP-forming] subunit alpha</fullName>
        <ecNumber evidence="5">6.2.1.5</ecNumber>
    </recommendedName>
    <alternativeName>
        <fullName evidence="5">Succinyl-CoA synthetase subunit alpha</fullName>
        <shortName evidence="5">SCS-alpha</shortName>
    </alternativeName>
</protein>
<reference evidence="9 10" key="1">
    <citation type="submission" date="2012-04" db="EMBL/GenBank/DDBJ databases">
        <title>The Genome Sequence of Bartonella koehlerae C-29.</title>
        <authorList>
            <consortium name="The Broad Institute Genome Sequencing Platform"/>
            <consortium name="The Broad Institute Genome Sequencing Center for Infectious Disease"/>
            <person name="Feldgarden M."/>
            <person name="Kirby J."/>
            <person name="Kosoy M."/>
            <person name="Birtles R."/>
            <person name="Probert W.S."/>
            <person name="Chiaraviglio L."/>
            <person name="Walker B."/>
            <person name="Young S.K."/>
            <person name="Zeng Q."/>
            <person name="Gargeya S."/>
            <person name="Fitzgerald M."/>
            <person name="Haas B."/>
            <person name="Abouelleil A."/>
            <person name="Alvarado L."/>
            <person name="Arachchi H.M."/>
            <person name="Berlin A.M."/>
            <person name="Chapman S.B."/>
            <person name="Goldberg J."/>
            <person name="Griggs A."/>
            <person name="Gujja S."/>
            <person name="Hansen M."/>
            <person name="Howarth C."/>
            <person name="Imamovic A."/>
            <person name="Larimer J."/>
            <person name="McCowen C."/>
            <person name="Montmayeur A."/>
            <person name="Murphy C."/>
            <person name="Neiman D."/>
            <person name="Pearson M."/>
            <person name="Priest M."/>
            <person name="Roberts A."/>
            <person name="Saif S."/>
            <person name="Shea T."/>
            <person name="Sisk P."/>
            <person name="Sykes S."/>
            <person name="Wortman J."/>
            <person name="Nusbaum C."/>
            <person name="Birren B."/>
        </authorList>
    </citation>
    <scope>NUCLEOTIDE SEQUENCE [LARGE SCALE GENOMIC DNA]</scope>
    <source>
        <strain evidence="9 10">C-29</strain>
    </source>
</reference>
<keyword evidence="3 5" id="KW-0436">Ligase</keyword>
<evidence type="ECO:0000256" key="3">
    <source>
        <dbReference type="ARBA" id="ARBA00022598"/>
    </source>
</evidence>
<evidence type="ECO:0000256" key="6">
    <source>
        <dbReference type="PIRSR" id="PIRSR001553-1"/>
    </source>
</evidence>
<dbReference type="InterPro" id="IPR033847">
    <property type="entry name" value="Citrt_syn/SCS-alpha_CS"/>
</dbReference>
<comment type="catalytic activity">
    <reaction evidence="5">
        <text>GTP + succinate + CoA = succinyl-CoA + GDP + phosphate</text>
        <dbReference type="Rhea" id="RHEA:22120"/>
        <dbReference type="ChEBI" id="CHEBI:30031"/>
        <dbReference type="ChEBI" id="CHEBI:37565"/>
        <dbReference type="ChEBI" id="CHEBI:43474"/>
        <dbReference type="ChEBI" id="CHEBI:57287"/>
        <dbReference type="ChEBI" id="CHEBI:57292"/>
        <dbReference type="ChEBI" id="CHEBI:58189"/>
    </reaction>
</comment>
<dbReference type="GO" id="GO:0000166">
    <property type="term" value="F:nucleotide binding"/>
    <property type="evidence" value="ECO:0007669"/>
    <property type="project" value="UniProtKB-KW"/>
</dbReference>
<dbReference type="Gene3D" id="3.40.50.720">
    <property type="entry name" value="NAD(P)-binding Rossmann-like Domain"/>
    <property type="match status" value="1"/>
</dbReference>
<organism evidence="9 10">
    <name type="scientific">Bartonella koehlerae C-29</name>
    <dbReference type="NCBI Taxonomy" id="1134510"/>
    <lineage>
        <taxon>Bacteria</taxon>
        <taxon>Pseudomonadati</taxon>
        <taxon>Pseudomonadota</taxon>
        <taxon>Alphaproteobacteria</taxon>
        <taxon>Hyphomicrobiales</taxon>
        <taxon>Bartonellaceae</taxon>
        <taxon>Bartonella</taxon>
    </lineage>
</organism>
<dbReference type="HOGENOM" id="CLU_052104_0_0_5"/>
<comment type="catalytic activity">
    <reaction evidence="5">
        <text>succinate + ATP + CoA = succinyl-CoA + ADP + phosphate</text>
        <dbReference type="Rhea" id="RHEA:17661"/>
        <dbReference type="ChEBI" id="CHEBI:30031"/>
        <dbReference type="ChEBI" id="CHEBI:30616"/>
        <dbReference type="ChEBI" id="CHEBI:43474"/>
        <dbReference type="ChEBI" id="CHEBI:57287"/>
        <dbReference type="ChEBI" id="CHEBI:57292"/>
        <dbReference type="ChEBI" id="CHEBI:456216"/>
        <dbReference type="EC" id="6.2.1.5"/>
    </reaction>
</comment>
<dbReference type="PATRIC" id="fig|1134510.3.peg.340"/>
<feature type="active site" description="Tele-phosphohistidine intermediate" evidence="5 6">
    <location>
        <position position="257"/>
    </location>
</feature>
<name>A0A067WGZ9_9HYPH</name>
<dbReference type="PROSITE" id="PS00399">
    <property type="entry name" value="SUCCINYL_COA_LIG_2"/>
    <property type="match status" value="1"/>
</dbReference>
<dbReference type="Pfam" id="PF00549">
    <property type="entry name" value="Ligase_CoA"/>
    <property type="match status" value="1"/>
</dbReference>
<dbReference type="GO" id="GO:0004776">
    <property type="term" value="F:succinate-CoA ligase (GDP-forming) activity"/>
    <property type="evidence" value="ECO:0007669"/>
    <property type="project" value="TreeGrafter"/>
</dbReference>
<gene>
    <name evidence="5" type="primary">sucD</name>
    <name evidence="9" type="ORF">O9A_00273</name>
</gene>
<dbReference type="STRING" id="1134510.O9A_00273"/>
<evidence type="ECO:0000256" key="4">
    <source>
        <dbReference type="ARBA" id="ARBA00022741"/>
    </source>
</evidence>
<keyword evidence="10" id="KW-1185">Reference proteome</keyword>
<dbReference type="UniPathway" id="UPA00223">
    <property type="reaction ID" value="UER00999"/>
</dbReference>
<feature type="binding site" evidence="5">
    <location>
        <begin position="102"/>
        <end position="104"/>
    </location>
    <ligand>
        <name>CoA</name>
        <dbReference type="ChEBI" id="CHEBI:57287"/>
    </ligand>
</feature>
<dbReference type="InterPro" id="IPR017440">
    <property type="entry name" value="Cit_synth/succinyl-CoA_lig_AS"/>
</dbReference>
<proteinExistence type="inferred from homology"/>
<dbReference type="Pfam" id="PF02629">
    <property type="entry name" value="CoA_binding"/>
    <property type="match status" value="1"/>
</dbReference>
<dbReference type="GO" id="GO:0009361">
    <property type="term" value="C:succinate-CoA ligase complex (ADP-forming)"/>
    <property type="evidence" value="ECO:0007669"/>
    <property type="project" value="TreeGrafter"/>
</dbReference>
<evidence type="ECO:0000313" key="9">
    <source>
        <dbReference type="EMBL" id="KEC56048.1"/>
    </source>
</evidence>
<keyword evidence="2 5" id="KW-0816">Tricarboxylic acid cycle</keyword>
<comment type="pathway">
    <text evidence="1 5">Carbohydrate metabolism; tricarboxylic acid cycle; succinate from succinyl-CoA (ligase route): step 1/1.</text>
</comment>
<dbReference type="InterPro" id="IPR016102">
    <property type="entry name" value="Succinyl-CoA_synth-like"/>
</dbReference>
<comment type="function">
    <text evidence="5">Succinyl-CoA synthetase functions in the citric acid cycle (TCA), coupling the hydrolysis of succinyl-CoA to the synthesis of either ATP or GTP and thus represents the only step of substrate-level phosphorylation in the TCA. The alpha subunit of the enzyme binds the substrates coenzyme A and phosphate, while succinate binding and nucleotide specificity is provided by the beta subunit.</text>
</comment>
<dbReference type="Gene3D" id="3.40.50.261">
    <property type="entry name" value="Succinyl-CoA synthetase domains"/>
    <property type="match status" value="1"/>
</dbReference>
<dbReference type="Proteomes" id="UP000027015">
    <property type="component" value="Unassembled WGS sequence"/>
</dbReference>
<sequence length="300" mass="31051">MSILVNKDTKVLVQGITGKTGTFHTEQALAYHGTQMVGGVNPKKGGETWEGSKGETLPIFASVAEGKEKTDADASVIYVPPAGAAAAIIEALDAEIRLIICITEGIPVMDMVRVKARLEKSKSRLIGPNCPGILTPSECKIGIMPGSIFRKGSVGVVSRSGTLTYEAVFQTSHEGLGQTTAIGIGGDPVKGTEFIDVLEMFLADDETQSIVMIGEIGGSAEEEAAQFLQDEAKKGRKKPVVGFIAGRTAPPGRTMGHAGAVISGGKGGAEDKIAAMESAGIKVSPSPSQIGKTLMSVLKG</sequence>
<dbReference type="InterPro" id="IPR005810">
    <property type="entry name" value="CoA_lig_alpha"/>
</dbReference>
<dbReference type="RefSeq" id="WP_034458042.1">
    <property type="nucleotide sequence ID" value="NZ_CADEAH010000008.1"/>
</dbReference>
<comment type="caution">
    <text evidence="9">The sequence shown here is derived from an EMBL/GenBank/DDBJ whole genome shotgun (WGS) entry which is preliminary data.</text>
</comment>
<dbReference type="FunFam" id="3.40.50.720:FF:000002">
    <property type="entry name" value="Succinate--CoA ligase [ADP-forming] subunit alpha"/>
    <property type="match status" value="1"/>
</dbReference>